<dbReference type="GO" id="GO:0005886">
    <property type="term" value="C:plasma membrane"/>
    <property type="evidence" value="ECO:0007669"/>
    <property type="project" value="UniProtKB-SubCell"/>
</dbReference>
<organism evidence="16 17">
    <name type="scientific">Desulfofarcimen acetoxidans (strain ATCC 49208 / DSM 771 / KCTC 5769 / VKM B-1644 / 5575)</name>
    <name type="common">Desulfotomaculum acetoxidans</name>
    <dbReference type="NCBI Taxonomy" id="485916"/>
    <lineage>
        <taxon>Bacteria</taxon>
        <taxon>Bacillati</taxon>
        <taxon>Bacillota</taxon>
        <taxon>Clostridia</taxon>
        <taxon>Eubacteriales</taxon>
        <taxon>Peptococcaceae</taxon>
        <taxon>Desulfofarcimen</taxon>
    </lineage>
</organism>
<comment type="function">
    <text evidence="13">Component of the F(0) channel, it forms part of the peripheral stalk, linking F(1) to F(0).</text>
</comment>
<dbReference type="Pfam" id="PF00430">
    <property type="entry name" value="ATP-synt_B"/>
    <property type="match status" value="1"/>
</dbReference>
<evidence type="ECO:0000313" key="17">
    <source>
        <dbReference type="Proteomes" id="UP000002217"/>
    </source>
</evidence>
<dbReference type="InterPro" id="IPR002146">
    <property type="entry name" value="ATP_synth_b/b'su_bac/chlpt"/>
</dbReference>
<dbReference type="KEGG" id="dae:Dtox_4169"/>
<keyword evidence="8 13" id="KW-0406">Ion transport</keyword>
<keyword evidence="9 13" id="KW-0472">Membrane</keyword>
<evidence type="ECO:0000256" key="5">
    <source>
        <dbReference type="ARBA" id="ARBA00022692"/>
    </source>
</evidence>
<dbReference type="GO" id="GO:0045259">
    <property type="term" value="C:proton-transporting ATP synthase complex"/>
    <property type="evidence" value="ECO:0007669"/>
    <property type="project" value="UniProtKB-KW"/>
</dbReference>
<keyword evidence="3 13" id="KW-1003">Cell membrane</keyword>
<keyword evidence="4 13" id="KW-0138">CF(0)</keyword>
<evidence type="ECO:0000313" key="16">
    <source>
        <dbReference type="EMBL" id="ACV64837.1"/>
    </source>
</evidence>
<dbReference type="GO" id="GO:0046961">
    <property type="term" value="F:proton-transporting ATPase activity, rotational mechanism"/>
    <property type="evidence" value="ECO:0007669"/>
    <property type="project" value="TreeGrafter"/>
</dbReference>
<dbReference type="NCBIfam" id="TIGR01144">
    <property type="entry name" value="ATP_synt_b"/>
    <property type="match status" value="1"/>
</dbReference>
<dbReference type="SUPFAM" id="SSF81573">
    <property type="entry name" value="F1F0 ATP synthase subunit B, membrane domain"/>
    <property type="match status" value="1"/>
</dbReference>
<evidence type="ECO:0000256" key="6">
    <source>
        <dbReference type="ARBA" id="ARBA00022781"/>
    </source>
</evidence>
<accession>C8VZ92</accession>
<evidence type="ECO:0000256" key="2">
    <source>
        <dbReference type="ARBA" id="ARBA00022448"/>
    </source>
</evidence>
<dbReference type="Gene3D" id="6.10.250.1580">
    <property type="match status" value="1"/>
</dbReference>
<dbReference type="InterPro" id="IPR005864">
    <property type="entry name" value="ATP_synth_F0_bsu_bac"/>
</dbReference>
<gene>
    <name evidence="13" type="primary">atpF</name>
    <name evidence="16" type="ordered locus">Dtox_4169</name>
</gene>
<dbReference type="PANTHER" id="PTHR33445">
    <property type="entry name" value="ATP SYNTHASE SUBUNIT B', CHLOROPLASTIC"/>
    <property type="match status" value="1"/>
</dbReference>
<dbReference type="AlphaFoldDB" id="C8VZ92"/>
<protein>
    <recommendedName>
        <fullName evidence="13">ATP synthase subunit b</fullName>
    </recommendedName>
    <alternativeName>
        <fullName evidence="13">ATP synthase F(0) sector subunit b</fullName>
    </alternativeName>
    <alternativeName>
        <fullName evidence="13">ATPase subunit I</fullName>
    </alternativeName>
    <alternativeName>
        <fullName evidence="13">F-type ATPase subunit b</fullName>
        <shortName evidence="13">F-ATPase subunit b</shortName>
    </alternativeName>
</protein>
<dbReference type="Proteomes" id="UP000002217">
    <property type="component" value="Chromosome"/>
</dbReference>
<evidence type="ECO:0000256" key="7">
    <source>
        <dbReference type="ARBA" id="ARBA00022989"/>
    </source>
</evidence>
<comment type="function">
    <text evidence="11 13">F(1)F(0) ATP synthase produces ATP from ADP in the presence of a proton or sodium gradient. F-type ATPases consist of two structural domains, F(1) containing the extramembraneous catalytic core and F(0) containing the membrane proton channel, linked together by a central stalk and a peripheral stalk. During catalysis, ATP synthesis in the catalytic domain of F(1) is coupled via a rotary mechanism of the central stalk subunits to proton translocation.</text>
</comment>
<dbReference type="OrthoDB" id="282095at2"/>
<dbReference type="HAMAP" id="MF_01398">
    <property type="entry name" value="ATP_synth_b_bprime"/>
    <property type="match status" value="1"/>
</dbReference>
<evidence type="ECO:0000256" key="3">
    <source>
        <dbReference type="ARBA" id="ARBA00022475"/>
    </source>
</evidence>
<dbReference type="eggNOG" id="COG0711">
    <property type="taxonomic scope" value="Bacteria"/>
</dbReference>
<dbReference type="CDD" id="cd06503">
    <property type="entry name" value="ATP-synt_Fo_b"/>
    <property type="match status" value="1"/>
</dbReference>
<dbReference type="EMBL" id="CP001720">
    <property type="protein sequence ID" value="ACV64837.1"/>
    <property type="molecule type" value="Genomic_DNA"/>
</dbReference>
<comment type="subunit">
    <text evidence="13">F-type ATPases have 2 components, F(1) - the catalytic core - and F(0) - the membrane proton channel. F(1) has five subunits: alpha(3), beta(3), gamma(1), delta(1), epsilon(1). F(0) has three main subunits: a(1), b(2) and c(10-14). The alpha and beta chains form an alternating ring which encloses part of the gamma chain. F(1) is attached to F(0) by a central stalk formed by the gamma and epsilon chains, while a peripheral stalk is formed by the delta and b chains.</text>
</comment>
<keyword evidence="7 13" id="KW-1133">Transmembrane helix</keyword>
<dbReference type="InterPro" id="IPR050059">
    <property type="entry name" value="ATP_synthase_B_chain"/>
</dbReference>
<evidence type="ECO:0000256" key="15">
    <source>
        <dbReference type="SAM" id="Coils"/>
    </source>
</evidence>
<comment type="similarity">
    <text evidence="1 13 14">Belongs to the ATPase B chain family.</text>
</comment>
<keyword evidence="5 13" id="KW-0812">Transmembrane</keyword>
<evidence type="ECO:0000256" key="10">
    <source>
        <dbReference type="ARBA" id="ARBA00023310"/>
    </source>
</evidence>
<evidence type="ECO:0000256" key="9">
    <source>
        <dbReference type="ARBA" id="ARBA00023136"/>
    </source>
</evidence>
<evidence type="ECO:0000256" key="13">
    <source>
        <dbReference type="HAMAP-Rule" id="MF_01398"/>
    </source>
</evidence>
<evidence type="ECO:0000256" key="1">
    <source>
        <dbReference type="ARBA" id="ARBA00005513"/>
    </source>
</evidence>
<keyword evidence="17" id="KW-1185">Reference proteome</keyword>
<evidence type="ECO:0000256" key="14">
    <source>
        <dbReference type="RuleBase" id="RU003848"/>
    </source>
</evidence>
<evidence type="ECO:0000256" key="11">
    <source>
        <dbReference type="ARBA" id="ARBA00025198"/>
    </source>
</evidence>
<keyword evidence="2 13" id="KW-0813">Transport</keyword>
<evidence type="ECO:0000256" key="4">
    <source>
        <dbReference type="ARBA" id="ARBA00022547"/>
    </source>
</evidence>
<name>C8VZ92_DESAS</name>
<dbReference type="STRING" id="485916.Dtox_4169"/>
<comment type="subcellular location">
    <subcellularLocation>
        <location evidence="13">Cell membrane</location>
        <topology evidence="13">Single-pass membrane protein</topology>
    </subcellularLocation>
    <subcellularLocation>
        <location evidence="12">Endomembrane system</location>
        <topology evidence="12">Single-pass membrane protein</topology>
    </subcellularLocation>
</comment>
<dbReference type="GO" id="GO:0046933">
    <property type="term" value="F:proton-transporting ATP synthase activity, rotational mechanism"/>
    <property type="evidence" value="ECO:0007669"/>
    <property type="project" value="UniProtKB-UniRule"/>
</dbReference>
<dbReference type="RefSeq" id="WP_015759507.1">
    <property type="nucleotide sequence ID" value="NC_013216.1"/>
</dbReference>
<feature type="transmembrane region" description="Helical" evidence="13">
    <location>
        <begin position="6"/>
        <end position="29"/>
    </location>
</feature>
<proteinExistence type="inferred from homology"/>
<reference evidence="16 17" key="1">
    <citation type="journal article" date="2009" name="Stand. Genomic Sci.">
        <title>Complete genome sequence of Desulfotomaculum acetoxidans type strain (5575).</title>
        <authorList>
            <person name="Spring S."/>
            <person name="Lapidus A."/>
            <person name="Schroder M."/>
            <person name="Gleim D."/>
            <person name="Sims D."/>
            <person name="Meincke L."/>
            <person name="Glavina Del Rio T."/>
            <person name="Tice H."/>
            <person name="Copeland A."/>
            <person name="Cheng J.F."/>
            <person name="Lucas S."/>
            <person name="Chen F."/>
            <person name="Nolan M."/>
            <person name="Bruce D."/>
            <person name="Goodwin L."/>
            <person name="Pitluck S."/>
            <person name="Ivanova N."/>
            <person name="Mavromatis K."/>
            <person name="Mikhailova N."/>
            <person name="Pati A."/>
            <person name="Chen A."/>
            <person name="Palaniappan K."/>
            <person name="Land M."/>
            <person name="Hauser L."/>
            <person name="Chang Y.J."/>
            <person name="Jeffries C.D."/>
            <person name="Chain P."/>
            <person name="Saunders E."/>
            <person name="Brettin T."/>
            <person name="Detter J.C."/>
            <person name="Goker M."/>
            <person name="Bristow J."/>
            <person name="Eisen J.A."/>
            <person name="Markowitz V."/>
            <person name="Hugenholtz P."/>
            <person name="Kyrpides N.C."/>
            <person name="Klenk H.P."/>
            <person name="Han C."/>
        </authorList>
    </citation>
    <scope>NUCLEOTIDE SEQUENCE [LARGE SCALE GENOMIC DNA]</scope>
    <source>
        <strain evidence="17">ATCC 49208 / DSM 771 / VKM B-1644</strain>
    </source>
</reference>
<evidence type="ECO:0000256" key="12">
    <source>
        <dbReference type="ARBA" id="ARBA00037847"/>
    </source>
</evidence>
<keyword evidence="10 13" id="KW-0066">ATP synthesis</keyword>
<evidence type="ECO:0000256" key="8">
    <source>
        <dbReference type="ARBA" id="ARBA00023065"/>
    </source>
</evidence>
<dbReference type="PANTHER" id="PTHR33445:SF1">
    <property type="entry name" value="ATP SYNTHASE SUBUNIT B"/>
    <property type="match status" value="1"/>
</dbReference>
<dbReference type="HOGENOM" id="CLU_079215_4_2_9"/>
<keyword evidence="6 13" id="KW-0375">Hydrogen ion transport</keyword>
<feature type="coiled-coil region" evidence="15">
    <location>
        <begin position="34"/>
        <end position="126"/>
    </location>
</feature>
<keyword evidence="15" id="KW-0175">Coiled coil</keyword>
<sequence length="165" mass="18469">MLDALGINATLFAQIFNFIILLIFLRIVAWKPLINMIEQRQKHIENTVNAAEDERKKAEELRASYLAEMQRSKEGAQQIIADANKAAEAQKDQIIAAAKAESERIKENATAEIQREKEKAVAELREQVASLAILVAGKVVSQKITEDLQHSMVQEFIKEAGDLPC</sequence>
<dbReference type="InterPro" id="IPR028987">
    <property type="entry name" value="ATP_synth_B-like_membr_sf"/>
</dbReference>
<dbReference type="GO" id="GO:0012505">
    <property type="term" value="C:endomembrane system"/>
    <property type="evidence" value="ECO:0007669"/>
    <property type="project" value="UniProtKB-SubCell"/>
</dbReference>